<evidence type="ECO:0000313" key="2">
    <source>
        <dbReference type="EMBL" id="GAA4461244.1"/>
    </source>
</evidence>
<dbReference type="Pfam" id="PF07661">
    <property type="entry name" value="MORN_2"/>
    <property type="match status" value="3"/>
</dbReference>
<feature type="compositionally biased region" description="Low complexity" evidence="1">
    <location>
        <begin position="263"/>
        <end position="274"/>
    </location>
</feature>
<dbReference type="Proteomes" id="UP001500067">
    <property type="component" value="Unassembled WGS sequence"/>
</dbReference>
<dbReference type="EMBL" id="BAABFA010000005">
    <property type="protein sequence ID" value="GAA4461244.1"/>
    <property type="molecule type" value="Genomic_DNA"/>
</dbReference>
<name>A0ABP8N7I9_9BACT</name>
<dbReference type="InterPro" id="IPR011652">
    <property type="entry name" value="MORN_2"/>
</dbReference>
<dbReference type="SUPFAM" id="SSF82185">
    <property type="entry name" value="Histone H3 K4-specific methyltransferase SET7/9 N-terminal domain"/>
    <property type="match status" value="2"/>
</dbReference>
<sequence length="302" mass="34404">MATGAAAQKKTVLYPDGTKAFEGEYIAGYNTAYTRDLMNFDTATDKRRASMLSMSAGFGMERDLAPQRIYNGKCVFYYPNGKISYSGTYEHGIKNGPFAYFYIGGEKEAEMNYVHGMADGKWTTWHKNGKIRSEQSYIAFTEAEMDTFYSRKMSGGGMYQQDPLMTERNGFRRFTVDSLQKMPGNSFTKFTEAENKFDKHAHWNGDFISYYPNGNKNLEMHYANDRRVGKWYYRDEEGKVKVELAFTEGKISSVVNNMPPEQRPAMPAMMQRPGMPGGGRDSMNRAMPQMPPAQMSKEPTKK</sequence>
<evidence type="ECO:0000313" key="3">
    <source>
        <dbReference type="Proteomes" id="UP001500067"/>
    </source>
</evidence>
<dbReference type="Gene3D" id="2.20.110.10">
    <property type="entry name" value="Histone H3 K4-specific methyltransferase SET7/9 N-terminal domain"/>
    <property type="match status" value="2"/>
</dbReference>
<proteinExistence type="predicted"/>
<comment type="caution">
    <text evidence="2">The sequence shown here is derived from an EMBL/GenBank/DDBJ whole genome shotgun (WGS) entry which is preliminary data.</text>
</comment>
<protein>
    <recommendedName>
        <fullName evidence="4">Toxin-antitoxin system YwqK family antitoxin</fullName>
    </recommendedName>
</protein>
<accession>A0ABP8N7I9</accession>
<evidence type="ECO:0008006" key="4">
    <source>
        <dbReference type="Google" id="ProtNLM"/>
    </source>
</evidence>
<organism evidence="2 3">
    <name type="scientific">Nemorincola caseinilytica</name>
    <dbReference type="NCBI Taxonomy" id="2054315"/>
    <lineage>
        <taxon>Bacteria</taxon>
        <taxon>Pseudomonadati</taxon>
        <taxon>Bacteroidota</taxon>
        <taxon>Chitinophagia</taxon>
        <taxon>Chitinophagales</taxon>
        <taxon>Chitinophagaceae</taxon>
        <taxon>Nemorincola</taxon>
    </lineage>
</organism>
<reference evidence="3" key="1">
    <citation type="journal article" date="2019" name="Int. J. Syst. Evol. Microbiol.">
        <title>The Global Catalogue of Microorganisms (GCM) 10K type strain sequencing project: providing services to taxonomists for standard genome sequencing and annotation.</title>
        <authorList>
            <consortium name="The Broad Institute Genomics Platform"/>
            <consortium name="The Broad Institute Genome Sequencing Center for Infectious Disease"/>
            <person name="Wu L."/>
            <person name="Ma J."/>
        </authorList>
    </citation>
    <scope>NUCLEOTIDE SEQUENCE [LARGE SCALE GENOMIC DNA]</scope>
    <source>
        <strain evidence="3">JCM 32105</strain>
    </source>
</reference>
<feature type="region of interest" description="Disordered" evidence="1">
    <location>
        <begin position="255"/>
        <end position="302"/>
    </location>
</feature>
<gene>
    <name evidence="2" type="ORF">GCM10023093_05570</name>
</gene>
<dbReference type="RefSeq" id="WP_345078209.1">
    <property type="nucleotide sequence ID" value="NZ_BAABFA010000005.1"/>
</dbReference>
<evidence type="ECO:0000256" key="1">
    <source>
        <dbReference type="SAM" id="MobiDB-lite"/>
    </source>
</evidence>
<keyword evidence="3" id="KW-1185">Reference proteome</keyword>